<sequence length="57" mass="5617">CPPSGAGTWPAGVEAPPSGSSLLLCSLQALLVLLPRGPDPACALQHPALSQGCLLPS</sequence>
<gene>
    <name evidence="1" type="primary">TRPC2</name>
</gene>
<organism evidence="1">
    <name type="scientific">Lemur catta</name>
    <name type="common">Ring-tailed lemur</name>
    <dbReference type="NCBI Taxonomy" id="9447"/>
    <lineage>
        <taxon>Eukaryota</taxon>
        <taxon>Metazoa</taxon>
        <taxon>Chordata</taxon>
        <taxon>Craniata</taxon>
        <taxon>Vertebrata</taxon>
        <taxon>Euteleostomi</taxon>
        <taxon>Mammalia</taxon>
        <taxon>Eutheria</taxon>
        <taxon>Euarchontoglires</taxon>
        <taxon>Primates</taxon>
        <taxon>Strepsirrhini</taxon>
        <taxon>Lemuriformes</taxon>
        <taxon>Lemuridae</taxon>
        <taxon>Lemur</taxon>
    </lineage>
</organism>
<proteinExistence type="predicted"/>
<protein>
    <submittedName>
        <fullName evidence="1">Transient receptor potential channel 2</fullName>
    </submittedName>
</protein>
<accession>Q865I4</accession>
<dbReference type="EMBL" id="AY231385">
    <property type="protein sequence ID" value="AAO47816.1"/>
    <property type="molecule type" value="Genomic_DNA"/>
</dbReference>
<feature type="non-terminal residue" evidence="1">
    <location>
        <position position="57"/>
    </location>
</feature>
<feature type="non-terminal residue" evidence="1">
    <location>
        <position position="1"/>
    </location>
</feature>
<dbReference type="AlphaFoldDB" id="Q865I4"/>
<keyword evidence="1" id="KW-0675">Receptor</keyword>
<name>Q865I4_LEMCA</name>
<reference evidence="1" key="1">
    <citation type="journal article" date="2003" name="Proc. Natl. Acad. Sci. U.S.A.">
        <title>Relaxed selective pressure on an essential component of pheromone transduction in primate evolution.</title>
        <authorList>
            <person name="Liman E.R."/>
            <person name="Innan H."/>
        </authorList>
    </citation>
    <scope>NUCLEOTIDE SEQUENCE</scope>
</reference>
<evidence type="ECO:0000313" key="1">
    <source>
        <dbReference type="EMBL" id="AAO47816.1"/>
    </source>
</evidence>